<evidence type="ECO:0000256" key="2">
    <source>
        <dbReference type="SAM" id="Phobius"/>
    </source>
</evidence>
<evidence type="ECO:0000256" key="3">
    <source>
        <dbReference type="SAM" id="SignalP"/>
    </source>
</evidence>
<feature type="region of interest" description="Disordered" evidence="1">
    <location>
        <begin position="170"/>
        <end position="223"/>
    </location>
</feature>
<accession>A0A7R9XLZ5</accession>
<keyword evidence="2" id="KW-0472">Membrane</keyword>
<organism evidence="4">
    <name type="scientific">Polyblepharides amylifera</name>
    <dbReference type="NCBI Taxonomy" id="1486889"/>
    <lineage>
        <taxon>Eukaryota</taxon>
        <taxon>Viridiplantae</taxon>
        <taxon>Chlorophyta</taxon>
        <taxon>Pyramimonadophyceae</taxon>
        <taxon>Pyramimonadales</taxon>
        <taxon>Polyblepharidaceae</taxon>
        <taxon>Polyblepharides</taxon>
    </lineage>
</organism>
<gene>
    <name evidence="4" type="ORF">PAMY1081_LOCUS206</name>
</gene>
<protein>
    <submittedName>
        <fullName evidence="4">Uncharacterized protein</fullName>
    </submittedName>
</protein>
<keyword evidence="3" id="KW-0732">Signal</keyword>
<sequence length="288" mass="30709">MRHLKIFICSLFMLVSNVNAGARTTAANLRSAYLALELIDMRCPSQFITSLAKEMSSIKLGTDSHRNIHTGRKLLGKRRFVPPPHQVTLKEFRETTRASAVEMAHKFCTGAPDDRGPAVFFPLHLDVDADNSAPMPDPTAGAATPAAVVSPVVTNGVVPPEEGAAAITSQPETAKLAADASPNEAPIEDEPASEGGAEDKKEKKKKSEDKEEDKSEEDYAPTQAVQNGPSMVIVMVLLVIVGVGLGIVGYKFVSKVAPSAEKQAPVADRATNLKKQLGKMKAVLESQG</sequence>
<feature type="signal peptide" evidence="3">
    <location>
        <begin position="1"/>
        <end position="20"/>
    </location>
</feature>
<reference evidence="4" key="1">
    <citation type="submission" date="2021-01" db="EMBL/GenBank/DDBJ databases">
        <authorList>
            <person name="Corre E."/>
            <person name="Pelletier E."/>
            <person name="Niang G."/>
            <person name="Scheremetjew M."/>
            <person name="Finn R."/>
            <person name="Kale V."/>
            <person name="Holt S."/>
            <person name="Cochrane G."/>
            <person name="Meng A."/>
            <person name="Brown T."/>
            <person name="Cohen L."/>
        </authorList>
    </citation>
    <scope>NUCLEOTIDE SEQUENCE</scope>
    <source>
        <strain evidence="4">CCMP720</strain>
    </source>
</reference>
<name>A0A7R9XLZ5_9CHLO</name>
<dbReference type="EMBL" id="HBDV01000302">
    <property type="protein sequence ID" value="CAD8215932.1"/>
    <property type="molecule type" value="Transcribed_RNA"/>
</dbReference>
<keyword evidence="2" id="KW-1133">Transmembrane helix</keyword>
<feature type="transmembrane region" description="Helical" evidence="2">
    <location>
        <begin position="231"/>
        <end position="253"/>
    </location>
</feature>
<keyword evidence="2" id="KW-0812">Transmembrane</keyword>
<evidence type="ECO:0000313" key="4">
    <source>
        <dbReference type="EMBL" id="CAD8215932.1"/>
    </source>
</evidence>
<evidence type="ECO:0000256" key="1">
    <source>
        <dbReference type="SAM" id="MobiDB-lite"/>
    </source>
</evidence>
<proteinExistence type="predicted"/>
<feature type="chain" id="PRO_5030959699" evidence="3">
    <location>
        <begin position="21"/>
        <end position="288"/>
    </location>
</feature>
<feature type="compositionally biased region" description="Basic and acidic residues" evidence="1">
    <location>
        <begin position="197"/>
        <end position="213"/>
    </location>
</feature>
<dbReference type="AlphaFoldDB" id="A0A7R9XLZ5"/>